<dbReference type="GO" id="GO:0006457">
    <property type="term" value="P:protein folding"/>
    <property type="evidence" value="ECO:0007669"/>
    <property type="project" value="TreeGrafter"/>
</dbReference>
<dbReference type="FunFam" id="3.30.530.20:FF:000018">
    <property type="entry name" value="Activator of 90 kDa heat shock protein ATPase 1"/>
    <property type="match status" value="1"/>
</dbReference>
<keyword evidence="5" id="KW-1185">Reference proteome</keyword>
<evidence type="ECO:0000256" key="2">
    <source>
        <dbReference type="SAM" id="MobiDB-lite"/>
    </source>
</evidence>
<dbReference type="SMART" id="SM01000">
    <property type="entry name" value="Aha1_N"/>
    <property type="match status" value="1"/>
</dbReference>
<dbReference type="InterPro" id="IPR015310">
    <property type="entry name" value="AHSA1-like_N"/>
</dbReference>
<dbReference type="Gene3D" id="3.15.10.20">
    <property type="entry name" value="Activator of Hsp90 ATPase Aha1, N-terminal domain"/>
    <property type="match status" value="1"/>
</dbReference>
<dbReference type="Pfam" id="PF08327">
    <property type="entry name" value="AHSA1"/>
    <property type="match status" value="1"/>
</dbReference>
<feature type="region of interest" description="Disordered" evidence="2">
    <location>
        <begin position="164"/>
        <end position="197"/>
    </location>
</feature>
<protein>
    <recommendedName>
        <fullName evidence="3">Activator of Hsp90 ATPase AHSA1-like N-terminal domain-containing protein</fullName>
    </recommendedName>
</protein>
<sequence>MAKWGHGDPRWIVEERADATNVNNWHWTERDVSSWSQEILNELLLRVHVENEDGFCQITDVSKIEGEASINNRKGKLIFFYEWTITASWTGTSKKGIKYKGKVEVMNLSDENDMDDLDICITACKDQPTTPLTALMKKEGEKEVKLALQGYVTHMKKEFSQGMILPKAPGDSTPTHTNVKMEKKNQSGSSTASESPISGVKIPTASFSLSETFLTSPEELYRVFLNQEMVQAFTHLAACVDGVRGGQFRLLEGNVHGEFGELVPNQKVVMRWRFSSWPAGHFSTVTLHFTARGGETEVSLEAKGVPRSEEERMKQGWQRYYFDAIKQTFGYGARIC</sequence>
<dbReference type="AlphaFoldDB" id="A0A8T0AGM7"/>
<dbReference type="InterPro" id="IPR036338">
    <property type="entry name" value="Aha1"/>
</dbReference>
<evidence type="ECO:0000313" key="5">
    <source>
        <dbReference type="Proteomes" id="UP000606274"/>
    </source>
</evidence>
<dbReference type="GO" id="GO:0051087">
    <property type="term" value="F:protein-folding chaperone binding"/>
    <property type="evidence" value="ECO:0007669"/>
    <property type="project" value="InterPro"/>
</dbReference>
<feature type="compositionally biased region" description="Polar residues" evidence="2">
    <location>
        <begin position="186"/>
        <end position="196"/>
    </location>
</feature>
<evidence type="ECO:0000313" key="4">
    <source>
        <dbReference type="EMBL" id="KAF7690613.1"/>
    </source>
</evidence>
<dbReference type="GO" id="GO:0005829">
    <property type="term" value="C:cytosol"/>
    <property type="evidence" value="ECO:0007669"/>
    <property type="project" value="TreeGrafter"/>
</dbReference>
<reference evidence="4" key="1">
    <citation type="submission" date="2020-08" db="EMBL/GenBank/DDBJ databases">
        <title>Chromosome-level assembly of Southern catfish (Silurus meridionalis) provides insights into visual adaptation to the nocturnal and benthic lifestyles.</title>
        <authorList>
            <person name="Zhang Y."/>
            <person name="Wang D."/>
            <person name="Peng Z."/>
        </authorList>
    </citation>
    <scope>NUCLEOTIDE SEQUENCE</scope>
    <source>
        <strain evidence="4">SWU-2019-XX</strain>
        <tissue evidence="4">Muscle</tissue>
    </source>
</reference>
<dbReference type="Gene3D" id="3.30.530.20">
    <property type="match status" value="1"/>
</dbReference>
<accession>A0A8T0AGM7</accession>
<dbReference type="InterPro" id="IPR013538">
    <property type="entry name" value="ASHA1/2-like_C"/>
</dbReference>
<dbReference type="GO" id="GO:0001671">
    <property type="term" value="F:ATPase activator activity"/>
    <property type="evidence" value="ECO:0007669"/>
    <property type="project" value="InterPro"/>
</dbReference>
<feature type="domain" description="Activator of Hsp90 ATPase AHSA1-like N-terminal" evidence="3">
    <location>
        <begin position="29"/>
        <end position="161"/>
    </location>
</feature>
<evidence type="ECO:0000256" key="1">
    <source>
        <dbReference type="ARBA" id="ARBA00006817"/>
    </source>
</evidence>
<dbReference type="SUPFAM" id="SSF103111">
    <property type="entry name" value="Activator of Hsp90 ATPase, Aha1"/>
    <property type="match status" value="1"/>
</dbReference>
<dbReference type="InterPro" id="IPR023393">
    <property type="entry name" value="START-like_dom_sf"/>
</dbReference>
<dbReference type="PANTHER" id="PTHR13009:SF33">
    <property type="entry name" value="AHA1, ACTIVATOR OF HEAT SHOCK PROTEIN ATPASE HOMOLOG 1A"/>
    <property type="match status" value="1"/>
</dbReference>
<gene>
    <name evidence="4" type="ORF">HF521_012417</name>
</gene>
<dbReference type="Pfam" id="PF09229">
    <property type="entry name" value="Aha1_N"/>
    <property type="match status" value="1"/>
</dbReference>
<name>A0A8T0AGM7_SILME</name>
<comment type="caution">
    <text evidence="4">The sequence shown here is derived from an EMBL/GenBank/DDBJ whole genome shotgun (WGS) entry which is preliminary data.</text>
</comment>
<organism evidence="4 5">
    <name type="scientific">Silurus meridionalis</name>
    <name type="common">Southern catfish</name>
    <name type="synonym">Silurus soldatovi meridionalis</name>
    <dbReference type="NCBI Taxonomy" id="175797"/>
    <lineage>
        <taxon>Eukaryota</taxon>
        <taxon>Metazoa</taxon>
        <taxon>Chordata</taxon>
        <taxon>Craniata</taxon>
        <taxon>Vertebrata</taxon>
        <taxon>Euteleostomi</taxon>
        <taxon>Actinopterygii</taxon>
        <taxon>Neopterygii</taxon>
        <taxon>Teleostei</taxon>
        <taxon>Ostariophysi</taxon>
        <taxon>Siluriformes</taxon>
        <taxon>Siluridae</taxon>
        <taxon>Silurus</taxon>
    </lineage>
</organism>
<dbReference type="SUPFAM" id="SSF55961">
    <property type="entry name" value="Bet v1-like"/>
    <property type="match status" value="1"/>
</dbReference>
<comment type="similarity">
    <text evidence="1">Belongs to the AHA1 family.</text>
</comment>
<dbReference type="Proteomes" id="UP000606274">
    <property type="component" value="Unassembled WGS sequence"/>
</dbReference>
<dbReference type="CDD" id="cd08892">
    <property type="entry name" value="SRPBCC_Aha1"/>
    <property type="match status" value="1"/>
</dbReference>
<proteinExistence type="inferred from homology"/>
<dbReference type="PANTHER" id="PTHR13009">
    <property type="entry name" value="HEAT SHOCK PROTEIN 90 HSP90 CO-CHAPERONE AHA-1"/>
    <property type="match status" value="1"/>
</dbReference>
<dbReference type="EMBL" id="JABFDY010000023">
    <property type="protein sequence ID" value="KAF7690613.1"/>
    <property type="molecule type" value="Genomic_DNA"/>
</dbReference>
<evidence type="ECO:0000259" key="3">
    <source>
        <dbReference type="SMART" id="SM01000"/>
    </source>
</evidence>
<dbReference type="OrthoDB" id="567237at2759"/>